<feature type="non-terminal residue" evidence="1">
    <location>
        <position position="149"/>
    </location>
</feature>
<dbReference type="OrthoDB" id="3360643at2759"/>
<dbReference type="EMBL" id="KV425898">
    <property type="protein sequence ID" value="KZW00837.1"/>
    <property type="molecule type" value="Genomic_DNA"/>
</dbReference>
<dbReference type="Proteomes" id="UP000077266">
    <property type="component" value="Unassembled WGS sequence"/>
</dbReference>
<name>A0A165NJN6_EXIGL</name>
<feature type="non-terminal residue" evidence="1">
    <location>
        <position position="1"/>
    </location>
</feature>
<accession>A0A165NJN6</accession>
<proteinExistence type="predicted"/>
<evidence type="ECO:0008006" key="3">
    <source>
        <dbReference type="Google" id="ProtNLM"/>
    </source>
</evidence>
<evidence type="ECO:0000313" key="1">
    <source>
        <dbReference type="EMBL" id="KZW00837.1"/>
    </source>
</evidence>
<organism evidence="1 2">
    <name type="scientific">Exidia glandulosa HHB12029</name>
    <dbReference type="NCBI Taxonomy" id="1314781"/>
    <lineage>
        <taxon>Eukaryota</taxon>
        <taxon>Fungi</taxon>
        <taxon>Dikarya</taxon>
        <taxon>Basidiomycota</taxon>
        <taxon>Agaricomycotina</taxon>
        <taxon>Agaricomycetes</taxon>
        <taxon>Auriculariales</taxon>
        <taxon>Exidiaceae</taxon>
        <taxon>Exidia</taxon>
    </lineage>
</organism>
<sequence length="149" mass="15558">LKWSAPSFTGISGQLTVPKKPGSSGTVGTPYVWPGVQNSNGVLQTVLDGKNNGNWWIGNGWYGNPSLPWGAGFSVSPGQVVNFNLQRNSNGSWTGTLSGAGSASTTFNISQTMTTAVLAVEVYSNPFDFGPVHFNNVVITATTAASGWC</sequence>
<dbReference type="AlphaFoldDB" id="A0A165NJN6"/>
<dbReference type="Gene3D" id="2.60.120.700">
    <property type="entry name" value="Peptidase G1"/>
    <property type="match status" value="1"/>
</dbReference>
<dbReference type="InterPro" id="IPR038656">
    <property type="entry name" value="Peptidase_G1_sf"/>
</dbReference>
<reference evidence="1 2" key="1">
    <citation type="journal article" date="2016" name="Mol. Biol. Evol.">
        <title>Comparative Genomics of Early-Diverging Mushroom-Forming Fungi Provides Insights into the Origins of Lignocellulose Decay Capabilities.</title>
        <authorList>
            <person name="Nagy L.G."/>
            <person name="Riley R."/>
            <person name="Tritt A."/>
            <person name="Adam C."/>
            <person name="Daum C."/>
            <person name="Floudas D."/>
            <person name="Sun H."/>
            <person name="Yadav J.S."/>
            <person name="Pangilinan J."/>
            <person name="Larsson K.H."/>
            <person name="Matsuura K."/>
            <person name="Barry K."/>
            <person name="Labutti K."/>
            <person name="Kuo R."/>
            <person name="Ohm R.A."/>
            <person name="Bhattacharya S.S."/>
            <person name="Shirouzu T."/>
            <person name="Yoshinaga Y."/>
            <person name="Martin F.M."/>
            <person name="Grigoriev I.V."/>
            <person name="Hibbett D.S."/>
        </authorList>
    </citation>
    <scope>NUCLEOTIDE SEQUENCE [LARGE SCALE GENOMIC DNA]</scope>
    <source>
        <strain evidence="1 2">HHB12029</strain>
    </source>
</reference>
<evidence type="ECO:0000313" key="2">
    <source>
        <dbReference type="Proteomes" id="UP000077266"/>
    </source>
</evidence>
<protein>
    <recommendedName>
        <fullName evidence="3">Concanavalin A-like lectin/glucanase</fullName>
    </recommendedName>
</protein>
<gene>
    <name evidence="1" type="ORF">EXIGLDRAFT_585624</name>
</gene>
<dbReference type="InParanoid" id="A0A165NJN6"/>
<keyword evidence="2" id="KW-1185">Reference proteome</keyword>
<dbReference type="STRING" id="1314781.A0A165NJN6"/>